<dbReference type="EMBL" id="CM024790">
    <property type="protein sequence ID" value="KAG8007257.1"/>
    <property type="molecule type" value="Genomic_DNA"/>
</dbReference>
<dbReference type="Proteomes" id="UP000805704">
    <property type="component" value="Chromosome 2"/>
</dbReference>
<name>A0ACB7EZA7_NIBAL</name>
<evidence type="ECO:0000313" key="1">
    <source>
        <dbReference type="EMBL" id="KAG8007257.1"/>
    </source>
</evidence>
<keyword evidence="2" id="KW-1185">Reference proteome</keyword>
<reference evidence="1" key="1">
    <citation type="submission" date="2020-04" db="EMBL/GenBank/DDBJ databases">
        <title>A chromosome-scale assembly and high-density genetic map of the yellow drum (Nibea albiflora) genome.</title>
        <authorList>
            <person name="Xu D."/>
            <person name="Zhang W."/>
            <person name="Chen R."/>
            <person name="Tan P."/>
            <person name="Wang L."/>
            <person name="Song H."/>
            <person name="Tian L."/>
            <person name="Zhu Q."/>
            <person name="Wang B."/>
        </authorList>
    </citation>
    <scope>NUCLEOTIDE SEQUENCE</scope>
    <source>
        <strain evidence="1">ZJHYS-2018</strain>
    </source>
</reference>
<accession>A0ACB7EZA7</accession>
<organism evidence="1 2">
    <name type="scientific">Nibea albiflora</name>
    <name type="common">Yellow drum</name>
    <name type="synonym">Corvina albiflora</name>
    <dbReference type="NCBI Taxonomy" id="240163"/>
    <lineage>
        <taxon>Eukaryota</taxon>
        <taxon>Metazoa</taxon>
        <taxon>Chordata</taxon>
        <taxon>Craniata</taxon>
        <taxon>Vertebrata</taxon>
        <taxon>Euteleostomi</taxon>
        <taxon>Actinopterygii</taxon>
        <taxon>Neopterygii</taxon>
        <taxon>Teleostei</taxon>
        <taxon>Neoteleostei</taxon>
        <taxon>Acanthomorphata</taxon>
        <taxon>Eupercaria</taxon>
        <taxon>Sciaenidae</taxon>
        <taxon>Nibea</taxon>
    </lineage>
</organism>
<proteinExistence type="predicted"/>
<sequence length="414" mass="47570">AFDPNIPEEGPSAPPPGWLDDIHGYQGHRGGEGDNPLYPPPPAYNPQPELNRNTLVPNIKYDGIKHCLYVCSSSVPTISEDVARDALLKFVESKWSTECCLFILQYRLETYTETRTSGWQFEPYNGQMVDGPQYGASPPPWDVPVSLPQRYTDRVDKIAVPHSSFVKVCHKCNGCGRTRCVGCHGRGMKRCTFCHGHGHRRNSRCTSCHGRGRKRCISCHGHGYKTCTVCHGNQNLLHFIQLTVTWKNNIEDFIPDRQPEFPDQKFEKVTGSPLFVDESVLVYPLQGFPDQEICSVSAKLINEHLGRFSSTSRILQQNNHKMTRNNYKETENYKQTQNNYKETENYKMTQNNYKETENYKQTQNNYKETERQTIEMVPLTHAYYMYGGKDYSYFVYGMENKIFTTKYPSACSVL</sequence>
<feature type="non-terminal residue" evidence="1">
    <location>
        <position position="1"/>
    </location>
</feature>
<protein>
    <submittedName>
        <fullName evidence="1">Protein SSUH2-like protein</fullName>
    </submittedName>
</protein>
<comment type="caution">
    <text evidence="1">The sequence shown here is derived from an EMBL/GenBank/DDBJ whole genome shotgun (WGS) entry which is preliminary data.</text>
</comment>
<evidence type="ECO:0000313" key="2">
    <source>
        <dbReference type="Proteomes" id="UP000805704"/>
    </source>
</evidence>
<gene>
    <name evidence="1" type="primary">SSUH2.2</name>
    <name evidence="1" type="ORF">GBF38_008491</name>
</gene>